<keyword evidence="2" id="KW-1185">Reference proteome</keyword>
<name>A0A239BFR0_9FLAO</name>
<dbReference type="RefSeq" id="WP_089372768.1">
    <property type="nucleotide sequence ID" value="NZ_BMEP01000005.1"/>
</dbReference>
<accession>A0A239BFR0</accession>
<dbReference type="EMBL" id="FZNY01000006">
    <property type="protein sequence ID" value="SNS06937.1"/>
    <property type="molecule type" value="Genomic_DNA"/>
</dbReference>
<reference evidence="1 2" key="1">
    <citation type="submission" date="2017-06" db="EMBL/GenBank/DDBJ databases">
        <authorList>
            <person name="Kim H.J."/>
            <person name="Triplett B.A."/>
        </authorList>
    </citation>
    <scope>NUCLEOTIDE SEQUENCE [LARGE SCALE GENOMIC DNA]</scope>
    <source>
        <strain evidence="1 2">DSM 25597</strain>
    </source>
</reference>
<evidence type="ECO:0000313" key="1">
    <source>
        <dbReference type="EMBL" id="SNS06937.1"/>
    </source>
</evidence>
<protein>
    <submittedName>
        <fullName evidence="1">Uncharacterized protein</fullName>
    </submittedName>
</protein>
<sequence length="65" mass="7003">MKKPLKKLSLNKLIISKINISDQIKGGSGNVICKPRSEPLNNCPPPHSCLRTACPSCITDQVNGC</sequence>
<gene>
    <name evidence="1" type="ORF">SAMN06265376_106154</name>
</gene>
<organism evidence="1 2">
    <name type="scientific">Dokdonia pacifica</name>
    <dbReference type="NCBI Taxonomy" id="1627892"/>
    <lineage>
        <taxon>Bacteria</taxon>
        <taxon>Pseudomonadati</taxon>
        <taxon>Bacteroidota</taxon>
        <taxon>Flavobacteriia</taxon>
        <taxon>Flavobacteriales</taxon>
        <taxon>Flavobacteriaceae</taxon>
        <taxon>Dokdonia</taxon>
    </lineage>
</organism>
<dbReference type="AlphaFoldDB" id="A0A239BFR0"/>
<evidence type="ECO:0000313" key="2">
    <source>
        <dbReference type="Proteomes" id="UP000198379"/>
    </source>
</evidence>
<proteinExistence type="predicted"/>
<dbReference type="Proteomes" id="UP000198379">
    <property type="component" value="Unassembled WGS sequence"/>
</dbReference>